<dbReference type="InterPro" id="IPR051043">
    <property type="entry name" value="Sulfatase_Mod_Factor_Kinase"/>
</dbReference>
<dbReference type="InterPro" id="IPR042095">
    <property type="entry name" value="SUMF_sf"/>
</dbReference>
<dbReference type="AlphaFoldDB" id="A0A179BFM4"/>
<evidence type="ECO:0000313" key="3">
    <source>
        <dbReference type="EMBL" id="OAP89921.1"/>
    </source>
</evidence>
<comment type="caution">
    <text evidence="3">The sequence shown here is derived from an EMBL/GenBank/DDBJ whole genome shotgun (WGS) entry which is preliminary data.</text>
</comment>
<protein>
    <submittedName>
        <fullName evidence="3">Gliding motility-associated lipoprotein GldK</fullName>
    </submittedName>
    <submittedName>
        <fullName evidence="2">SUMF1/EgtB/PvdO family nonheme iron enzyme</fullName>
    </submittedName>
</protein>
<feature type="domain" description="Sulfatase-modifying factor enzyme-like" evidence="1">
    <location>
        <begin position="15"/>
        <end position="315"/>
    </location>
</feature>
<dbReference type="EMBL" id="WUEZ01000062">
    <property type="protein sequence ID" value="NEI38679.1"/>
    <property type="molecule type" value="Genomic_DNA"/>
</dbReference>
<evidence type="ECO:0000259" key="1">
    <source>
        <dbReference type="Pfam" id="PF03781"/>
    </source>
</evidence>
<dbReference type="eggNOG" id="COG1262">
    <property type="taxonomic scope" value="Bacteria"/>
</dbReference>
<evidence type="ECO:0000313" key="2">
    <source>
        <dbReference type="EMBL" id="NEI38679.1"/>
    </source>
</evidence>
<proteinExistence type="predicted"/>
<dbReference type="RefSeq" id="WP_064250041.1">
    <property type="nucleotide sequence ID" value="NZ_CAXURF020000001.1"/>
</dbReference>
<dbReference type="Gene3D" id="3.90.1580.10">
    <property type="entry name" value="paralog of FGE (formylglycine-generating enzyme)"/>
    <property type="match status" value="1"/>
</dbReference>
<sequence length="317" mass="34926">MMSDRRAVDDAGFQGLVWVAGRTFTMGSNEHYVEEAPAHPVTVDGFWIDATPVTNRQFASFVNATGHVTVAERAPRAEDYPGALPKMLRAGSLVFTPPKAVVGPDIAQWWSFKFGADWRHPYGGRTDIRGKLDHPVVHIAYRDAKAYAAWAGKDLPTEAEWELAARGGLDEAEFAWGDALNPEGKLMANTWQGTFPTLSTKPAGADRTSPVGSFPSNGYGIYDMIGNVWEWTSDFWSTRHPEPASHSCCIPSNPRGGDADASYDPRLPDIRIPRRVLKGGSHLCAPNYCRRYRPAARHAEPEDTSTSHVGFRCVKRA</sequence>
<dbReference type="InterPro" id="IPR005532">
    <property type="entry name" value="SUMF_dom"/>
</dbReference>
<dbReference type="PANTHER" id="PTHR23150:SF19">
    <property type="entry name" value="FORMYLGLYCINE-GENERATING ENZYME"/>
    <property type="match status" value="1"/>
</dbReference>
<dbReference type="SUPFAM" id="SSF56436">
    <property type="entry name" value="C-type lectin-like"/>
    <property type="match status" value="1"/>
</dbReference>
<dbReference type="InterPro" id="IPR016187">
    <property type="entry name" value="CTDL_fold"/>
</dbReference>
<dbReference type="EMBL" id="LWBS01000428">
    <property type="protein sequence ID" value="OAP89921.1"/>
    <property type="molecule type" value="Genomic_DNA"/>
</dbReference>
<organism evidence="3">
    <name type="scientific">Rhizobium leguminosarum</name>
    <dbReference type="NCBI Taxonomy" id="384"/>
    <lineage>
        <taxon>Bacteria</taxon>
        <taxon>Pseudomonadati</taxon>
        <taxon>Pseudomonadota</taxon>
        <taxon>Alphaproteobacteria</taxon>
        <taxon>Hyphomicrobiales</taxon>
        <taxon>Rhizobiaceae</taxon>
        <taxon>Rhizobium/Agrobacterium group</taxon>
        <taxon>Rhizobium</taxon>
    </lineage>
</organism>
<dbReference type="PANTHER" id="PTHR23150">
    <property type="entry name" value="SULFATASE MODIFYING FACTOR 1, 2"/>
    <property type="match status" value="1"/>
</dbReference>
<reference evidence="3" key="1">
    <citation type="submission" date="2016-04" db="EMBL/GenBank/DDBJ databases">
        <title>Fast-growing isolate from the root nodules of Vavilovia formosa.</title>
        <authorList>
            <person name="Kimeklis A."/>
            <person name="Safronova V."/>
            <person name="Belimov A."/>
            <person name="Andronov E."/>
        </authorList>
    </citation>
    <scope>NUCLEOTIDE SEQUENCE [LARGE SCALE GENOMIC DNA]</scope>
    <source>
        <strain evidence="3">Vaf-46</strain>
    </source>
</reference>
<reference evidence="2 4" key="2">
    <citation type="submission" date="2019-12" db="EMBL/GenBank/DDBJ databases">
        <title>Rhizobium genotypes associated with high levels of biological nitrogen fixation by grain legumes in a temperate-maritime cropping system.</title>
        <authorList>
            <person name="Maluk M."/>
            <person name="Francesc Ferrando Molina F."/>
            <person name="Lopez Del Egido L."/>
            <person name="Lafos M."/>
            <person name="Langarica-Fuentes A."/>
            <person name="Gebre Yohannes G."/>
            <person name="Young M.W."/>
            <person name="Martin P."/>
            <person name="Gantlett R."/>
            <person name="Kenicer G."/>
            <person name="Hawes C."/>
            <person name="Begg G.S."/>
            <person name="Quilliam R.S."/>
            <person name="Squire G.R."/>
            <person name="Poole P.S."/>
            <person name="Young P.W."/>
            <person name="Iannetta P.M."/>
            <person name="James E.K."/>
        </authorList>
    </citation>
    <scope>NUCLEOTIDE SEQUENCE [LARGE SCALE GENOMIC DNA]</scope>
    <source>
        <strain evidence="2 4">JHI1096</strain>
    </source>
</reference>
<keyword evidence="3" id="KW-0449">Lipoprotein</keyword>
<name>A0A179BFM4_RHILE</name>
<accession>A0A179BFM4</accession>
<evidence type="ECO:0000313" key="4">
    <source>
        <dbReference type="Proteomes" id="UP000471560"/>
    </source>
</evidence>
<dbReference type="Proteomes" id="UP000471560">
    <property type="component" value="Unassembled WGS sequence"/>
</dbReference>
<dbReference type="Pfam" id="PF03781">
    <property type="entry name" value="FGE-sulfatase"/>
    <property type="match status" value="1"/>
</dbReference>
<gene>
    <name evidence="3" type="ORF">A4U53_06335</name>
    <name evidence="2" type="ORF">GR204_32845</name>
</gene>
<dbReference type="GO" id="GO:0120147">
    <property type="term" value="F:formylglycine-generating oxidase activity"/>
    <property type="evidence" value="ECO:0007669"/>
    <property type="project" value="TreeGrafter"/>
</dbReference>